<evidence type="ECO:0000313" key="3">
    <source>
        <dbReference type="Proteomes" id="UP000734854"/>
    </source>
</evidence>
<sequence>MKIVQFYYPLVYGDMSSYEIEKLKKKLCDMVEEYEKKSKQSQKVKNSQSSSLRPPLPKRGSYADKFKMFMDSNTSTEHKLSHMRRKWPLENEKARNELENGESSGSANVLVIPKAWQCYVFCT</sequence>
<feature type="region of interest" description="Disordered" evidence="1">
    <location>
        <begin position="36"/>
        <end position="105"/>
    </location>
</feature>
<feature type="compositionally biased region" description="Basic and acidic residues" evidence="1">
    <location>
        <begin position="87"/>
        <end position="98"/>
    </location>
</feature>
<evidence type="ECO:0000256" key="1">
    <source>
        <dbReference type="SAM" id="MobiDB-lite"/>
    </source>
</evidence>
<keyword evidence="3" id="KW-1185">Reference proteome</keyword>
<dbReference type="Proteomes" id="UP000734854">
    <property type="component" value="Unassembled WGS sequence"/>
</dbReference>
<proteinExistence type="predicted"/>
<feature type="compositionally biased region" description="Low complexity" evidence="1">
    <location>
        <begin position="41"/>
        <end position="51"/>
    </location>
</feature>
<protein>
    <submittedName>
        <fullName evidence="2">Uncharacterized protein</fullName>
    </submittedName>
</protein>
<evidence type="ECO:0000313" key="2">
    <source>
        <dbReference type="EMBL" id="KAG6489875.1"/>
    </source>
</evidence>
<reference evidence="2 3" key="1">
    <citation type="submission" date="2020-08" db="EMBL/GenBank/DDBJ databases">
        <title>Plant Genome Project.</title>
        <authorList>
            <person name="Zhang R.-G."/>
        </authorList>
    </citation>
    <scope>NUCLEOTIDE SEQUENCE [LARGE SCALE GENOMIC DNA]</scope>
    <source>
        <tissue evidence="2">Rhizome</tissue>
    </source>
</reference>
<name>A0A8J5FS48_ZINOF</name>
<organism evidence="2 3">
    <name type="scientific">Zingiber officinale</name>
    <name type="common">Ginger</name>
    <name type="synonym">Amomum zingiber</name>
    <dbReference type="NCBI Taxonomy" id="94328"/>
    <lineage>
        <taxon>Eukaryota</taxon>
        <taxon>Viridiplantae</taxon>
        <taxon>Streptophyta</taxon>
        <taxon>Embryophyta</taxon>
        <taxon>Tracheophyta</taxon>
        <taxon>Spermatophyta</taxon>
        <taxon>Magnoliopsida</taxon>
        <taxon>Liliopsida</taxon>
        <taxon>Zingiberales</taxon>
        <taxon>Zingiberaceae</taxon>
        <taxon>Zingiber</taxon>
    </lineage>
</organism>
<dbReference type="AlphaFoldDB" id="A0A8J5FS48"/>
<dbReference type="EMBL" id="JACMSC010000014">
    <property type="protein sequence ID" value="KAG6489875.1"/>
    <property type="molecule type" value="Genomic_DNA"/>
</dbReference>
<gene>
    <name evidence="2" type="ORF">ZIOFF_051156</name>
</gene>
<comment type="caution">
    <text evidence="2">The sequence shown here is derived from an EMBL/GenBank/DDBJ whole genome shotgun (WGS) entry which is preliminary data.</text>
</comment>
<accession>A0A8J5FS48</accession>